<dbReference type="EMBL" id="HBFR01029609">
    <property type="protein sequence ID" value="CAD8894333.1"/>
    <property type="molecule type" value="Transcribed_RNA"/>
</dbReference>
<protein>
    <submittedName>
        <fullName evidence="2">Uncharacterized protein</fullName>
    </submittedName>
</protein>
<gene>
    <name evidence="2" type="ORF">CHYS00102_LOCUS21546</name>
</gene>
<evidence type="ECO:0000313" key="2">
    <source>
        <dbReference type="EMBL" id="CAD8894333.1"/>
    </source>
</evidence>
<reference evidence="2" key="1">
    <citation type="submission" date="2021-01" db="EMBL/GenBank/DDBJ databases">
        <authorList>
            <person name="Corre E."/>
            <person name="Pelletier E."/>
            <person name="Niang G."/>
            <person name="Scheremetjew M."/>
            <person name="Finn R."/>
            <person name="Kale V."/>
            <person name="Holt S."/>
            <person name="Cochrane G."/>
            <person name="Meng A."/>
            <person name="Brown T."/>
            <person name="Cohen L."/>
        </authorList>
    </citation>
    <scope>NUCLEOTIDE SEQUENCE</scope>
    <source>
        <strain evidence="2">308</strain>
    </source>
</reference>
<accession>A0A7S1BS45</accession>
<dbReference type="AlphaFoldDB" id="A0A7S1BS45"/>
<feature type="region of interest" description="Disordered" evidence="1">
    <location>
        <begin position="1"/>
        <end position="37"/>
    </location>
</feature>
<organism evidence="2">
    <name type="scientific">Corethron hystrix</name>
    <dbReference type="NCBI Taxonomy" id="216773"/>
    <lineage>
        <taxon>Eukaryota</taxon>
        <taxon>Sar</taxon>
        <taxon>Stramenopiles</taxon>
        <taxon>Ochrophyta</taxon>
        <taxon>Bacillariophyta</taxon>
        <taxon>Coscinodiscophyceae</taxon>
        <taxon>Corethrophycidae</taxon>
        <taxon>Corethrales</taxon>
        <taxon>Corethraceae</taxon>
        <taxon>Corethron</taxon>
    </lineage>
</organism>
<feature type="compositionally biased region" description="Polar residues" evidence="1">
    <location>
        <begin position="1"/>
        <end position="10"/>
    </location>
</feature>
<sequence>MESGVNNIKSTMRPWDESTCARNNDTGGRWVHGTVPAAGEDWRTGPITFFFCKSTGTTENDGDPMLARTCRTAMLAFPRRPSTSTPAYTAVAADIISQLLRTLTANSRT</sequence>
<proteinExistence type="predicted"/>
<evidence type="ECO:0000256" key="1">
    <source>
        <dbReference type="SAM" id="MobiDB-lite"/>
    </source>
</evidence>
<name>A0A7S1BS45_9STRA</name>